<evidence type="ECO:0000256" key="2">
    <source>
        <dbReference type="ARBA" id="ARBA00022679"/>
    </source>
</evidence>
<gene>
    <name evidence="6" type="ORF">CTEN210_08724</name>
</gene>
<protein>
    <submittedName>
        <fullName evidence="6">Uncharacterized protein</fullName>
    </submittedName>
</protein>
<feature type="compositionally biased region" description="Basic and acidic residues" evidence="5">
    <location>
        <begin position="34"/>
        <end position="65"/>
    </location>
</feature>
<feature type="binding site" evidence="4">
    <location>
        <position position="461"/>
    </location>
    <ligand>
        <name>S-adenosyl-L-methionine</name>
        <dbReference type="ChEBI" id="CHEBI:59789"/>
    </ligand>
</feature>
<keyword evidence="2 4" id="KW-0808">Transferase</keyword>
<feature type="binding site" evidence="4">
    <location>
        <position position="355"/>
    </location>
    <ligand>
        <name>S-adenosyl-L-methionine</name>
        <dbReference type="ChEBI" id="CHEBI:59789"/>
    </ligand>
</feature>
<dbReference type="InterPro" id="IPR053304">
    <property type="entry name" value="RNA_M5U_MTase"/>
</dbReference>
<feature type="compositionally biased region" description="Basic residues" evidence="5">
    <location>
        <begin position="96"/>
        <end position="106"/>
    </location>
</feature>
<dbReference type="PROSITE" id="PS51687">
    <property type="entry name" value="SAM_MT_RNA_M5U"/>
    <property type="match status" value="1"/>
</dbReference>
<feature type="binding site" evidence="4">
    <location>
        <position position="391"/>
    </location>
    <ligand>
        <name>S-adenosyl-L-methionine</name>
        <dbReference type="ChEBI" id="CHEBI:59789"/>
    </ligand>
</feature>
<evidence type="ECO:0000256" key="3">
    <source>
        <dbReference type="ARBA" id="ARBA00022691"/>
    </source>
</evidence>
<organism evidence="6 7">
    <name type="scientific">Chaetoceros tenuissimus</name>
    <dbReference type="NCBI Taxonomy" id="426638"/>
    <lineage>
        <taxon>Eukaryota</taxon>
        <taxon>Sar</taxon>
        <taxon>Stramenopiles</taxon>
        <taxon>Ochrophyta</taxon>
        <taxon>Bacillariophyta</taxon>
        <taxon>Coscinodiscophyceae</taxon>
        <taxon>Chaetocerotophycidae</taxon>
        <taxon>Chaetocerotales</taxon>
        <taxon>Chaetocerotaceae</taxon>
        <taxon>Chaetoceros</taxon>
    </lineage>
</organism>
<dbReference type="InterPro" id="IPR010280">
    <property type="entry name" value="U5_MeTrfase_fam"/>
</dbReference>
<comment type="similarity">
    <text evidence="4">Belongs to the class I-like SAM-binding methyltransferase superfamily. RNA M5U methyltransferase family.</text>
</comment>
<dbReference type="GO" id="GO:0032259">
    <property type="term" value="P:methylation"/>
    <property type="evidence" value="ECO:0007669"/>
    <property type="project" value="UniProtKB-KW"/>
</dbReference>
<keyword evidence="1 4" id="KW-0489">Methyltransferase</keyword>
<feature type="compositionally biased region" description="Basic and acidic residues" evidence="5">
    <location>
        <begin position="107"/>
        <end position="138"/>
    </location>
</feature>
<keyword evidence="3 4" id="KW-0949">S-adenosyl-L-methionine</keyword>
<feature type="active site" description="Nucleophile" evidence="4">
    <location>
        <position position="493"/>
    </location>
</feature>
<accession>A0AAD3H6X7</accession>
<dbReference type="Proteomes" id="UP001054902">
    <property type="component" value="Unassembled WGS sequence"/>
</dbReference>
<dbReference type="Gene3D" id="3.40.50.150">
    <property type="entry name" value="Vaccinia Virus protein VP39"/>
    <property type="match status" value="1"/>
</dbReference>
<dbReference type="Gene3D" id="2.40.50.1070">
    <property type="match status" value="1"/>
</dbReference>
<name>A0AAD3H6X7_9STRA</name>
<dbReference type="InterPro" id="IPR029063">
    <property type="entry name" value="SAM-dependent_MTases_sf"/>
</dbReference>
<reference evidence="6 7" key="1">
    <citation type="journal article" date="2021" name="Sci. Rep.">
        <title>The genome of the diatom Chaetoceros tenuissimus carries an ancient integrated fragment of an extant virus.</title>
        <authorList>
            <person name="Hongo Y."/>
            <person name="Kimura K."/>
            <person name="Takaki Y."/>
            <person name="Yoshida Y."/>
            <person name="Baba S."/>
            <person name="Kobayashi G."/>
            <person name="Nagasaki K."/>
            <person name="Hano T."/>
            <person name="Tomaru Y."/>
        </authorList>
    </citation>
    <scope>NUCLEOTIDE SEQUENCE [LARGE SCALE GENOMIC DNA]</scope>
    <source>
        <strain evidence="6 7">NIES-3715</strain>
    </source>
</reference>
<evidence type="ECO:0000256" key="1">
    <source>
        <dbReference type="ARBA" id="ARBA00022603"/>
    </source>
</evidence>
<feature type="binding site" evidence="4">
    <location>
        <position position="412"/>
    </location>
    <ligand>
        <name>S-adenosyl-L-methionine</name>
        <dbReference type="ChEBI" id="CHEBI:59789"/>
    </ligand>
</feature>
<feature type="region of interest" description="Disordered" evidence="5">
    <location>
        <begin position="1"/>
        <end position="139"/>
    </location>
</feature>
<keyword evidence="7" id="KW-1185">Reference proteome</keyword>
<dbReference type="SUPFAM" id="SSF53335">
    <property type="entry name" value="S-adenosyl-L-methionine-dependent methyltransferases"/>
    <property type="match status" value="1"/>
</dbReference>
<sequence length="539" mass="61449">MLAAQPEKRKRRRGAKARALLEENKSTNAPKKPMIKEEKSKSDHSGAKSLREKVEEALGKKKQDETIDQNSSGKKKKRKAPLLGEEGYLSKTQMRNARKRRAKQRKREVLEKNEGSQKKKNQDNKSKDPSQRYIKDPRSAPLLKKAKNYFKGLKTPFKIHLQQVTGWRTVCKLPVRRATDDNSCVIGLFKQGSHEIVRVPDCPAHHESINKMIRHLEAEIDSHGIEPFNEFEGTGILRYVCINVERSTGKVQLTLVWNSKPYAKDDESAEKLLLEKFTNHLTENAAEIGLHSLWVHFNNQWKHADNIFDYGSKDSSEILWKHLYGPEYIEETLNLSDCKTPEDVKLCFPPNVFRQANIDAFSNIVVAIRRYIKTYNKKRNSKKLPSCVELYGGVGTIGLNMYDLFSNFISSDENPYNKKCFEISSSSLPTKNERSYIPKNATDVIEQENILSKDCEVVIVDPPRKGLDPVVTQAFIDSSKRTDGPKLLVYVSCGFDAFTRDCNALVESGQWVLKKTEGHILFPGSDHLETLAFFESTSN</sequence>
<evidence type="ECO:0000256" key="4">
    <source>
        <dbReference type="PROSITE-ProRule" id="PRU01024"/>
    </source>
</evidence>
<dbReference type="GO" id="GO:0008173">
    <property type="term" value="F:RNA methyltransferase activity"/>
    <property type="evidence" value="ECO:0007669"/>
    <property type="project" value="InterPro"/>
</dbReference>
<evidence type="ECO:0000313" key="7">
    <source>
        <dbReference type="Proteomes" id="UP001054902"/>
    </source>
</evidence>
<evidence type="ECO:0000256" key="5">
    <source>
        <dbReference type="SAM" id="MobiDB-lite"/>
    </source>
</evidence>
<dbReference type="PANTHER" id="PTHR47548">
    <property type="entry name" value="BNAA06G32370D PROTEIN"/>
    <property type="match status" value="1"/>
</dbReference>
<proteinExistence type="inferred from homology"/>
<comment type="caution">
    <text evidence="6">The sequence shown here is derived from an EMBL/GenBank/DDBJ whole genome shotgun (WGS) entry which is preliminary data.</text>
</comment>
<evidence type="ECO:0000313" key="6">
    <source>
        <dbReference type="EMBL" id="GFH52248.1"/>
    </source>
</evidence>
<dbReference type="AlphaFoldDB" id="A0AAD3H6X7"/>
<dbReference type="PANTHER" id="PTHR47548:SF1">
    <property type="entry name" value="S-ADENOSYL-L-METHIONINE-DEPENDENT METHYLTRANSFERASES SUPERFAMILY PROTEIN"/>
    <property type="match status" value="1"/>
</dbReference>
<dbReference type="EMBL" id="BLLK01000045">
    <property type="protein sequence ID" value="GFH52248.1"/>
    <property type="molecule type" value="Genomic_DNA"/>
</dbReference>
<dbReference type="GO" id="GO:0006396">
    <property type="term" value="P:RNA processing"/>
    <property type="evidence" value="ECO:0007669"/>
    <property type="project" value="InterPro"/>
</dbReference>